<reference evidence="3" key="1">
    <citation type="submission" date="2022-11" db="UniProtKB">
        <authorList>
            <consortium name="WormBaseParasite"/>
        </authorList>
    </citation>
    <scope>IDENTIFICATION</scope>
</reference>
<accession>A0A915ESY2</accession>
<feature type="region of interest" description="Disordered" evidence="1">
    <location>
        <begin position="99"/>
        <end position="133"/>
    </location>
</feature>
<dbReference type="WBParaSite" id="jg863">
    <property type="protein sequence ID" value="jg863"/>
    <property type="gene ID" value="jg863"/>
</dbReference>
<dbReference type="SUPFAM" id="SSF53098">
    <property type="entry name" value="Ribonuclease H-like"/>
    <property type="match status" value="1"/>
</dbReference>
<dbReference type="Proteomes" id="UP000887574">
    <property type="component" value="Unplaced"/>
</dbReference>
<name>A0A915ESY2_9BILA</name>
<evidence type="ECO:0000313" key="3">
    <source>
        <dbReference type="WBParaSite" id="jg863"/>
    </source>
</evidence>
<dbReference type="InterPro" id="IPR012337">
    <property type="entry name" value="RNaseH-like_sf"/>
</dbReference>
<protein>
    <submittedName>
        <fullName evidence="3">Uncharacterized protein</fullName>
    </submittedName>
</protein>
<proteinExistence type="predicted"/>
<feature type="compositionally biased region" description="Acidic residues" evidence="1">
    <location>
        <begin position="99"/>
        <end position="112"/>
    </location>
</feature>
<keyword evidence="2" id="KW-1185">Reference proteome</keyword>
<evidence type="ECO:0000256" key="1">
    <source>
        <dbReference type="SAM" id="MobiDB-lite"/>
    </source>
</evidence>
<sequence length="344" mass="39231">MSADIGSTRNNKHSFLLIMADLYDVKKSRPLSLAFDIIPLHARYTGVYIAECIQKRLETHGLSTSMVSYFITDQGSNMLFAVRTVAQEDEFTLQLQQEDALEDADEEEEEDRGIDIHYNSDQLVEEEGDDEERPQEDLFAKLRHIDCSAHRLQIFIKDVYEKKGSAVQTCKKPSYLDSQGINEVCFEEWEEADGILSRLTTQDLQQMRSAMTMLGPLMNFTIRLQEESSPTISLLLPGLNFRRKITPNELVKSLLQNIRTRFAEVWTSSLFEATNSLDYRTLPFILKEKTEAEIGKTSNEDVTAEYQTDAEEEVEEMIYSVSAPLHPGHSNQLPFPGNGNSRLL</sequence>
<organism evidence="2 3">
    <name type="scientific">Ditylenchus dipsaci</name>
    <dbReference type="NCBI Taxonomy" id="166011"/>
    <lineage>
        <taxon>Eukaryota</taxon>
        <taxon>Metazoa</taxon>
        <taxon>Ecdysozoa</taxon>
        <taxon>Nematoda</taxon>
        <taxon>Chromadorea</taxon>
        <taxon>Rhabditida</taxon>
        <taxon>Tylenchina</taxon>
        <taxon>Tylenchomorpha</taxon>
        <taxon>Sphaerularioidea</taxon>
        <taxon>Anguinidae</taxon>
        <taxon>Anguininae</taxon>
        <taxon>Ditylenchus</taxon>
    </lineage>
</organism>
<feature type="compositionally biased region" description="Acidic residues" evidence="1">
    <location>
        <begin position="123"/>
        <end position="133"/>
    </location>
</feature>
<evidence type="ECO:0000313" key="2">
    <source>
        <dbReference type="Proteomes" id="UP000887574"/>
    </source>
</evidence>
<dbReference type="AlphaFoldDB" id="A0A915ESY2"/>